<feature type="coiled-coil region" evidence="3">
    <location>
        <begin position="153"/>
        <end position="180"/>
    </location>
</feature>
<organism evidence="5">
    <name type="scientific">Planktothricoides sp. SpSt-374</name>
    <dbReference type="NCBI Taxonomy" id="2282167"/>
    <lineage>
        <taxon>Bacteria</taxon>
        <taxon>Bacillati</taxon>
        <taxon>Cyanobacteriota</taxon>
        <taxon>Cyanophyceae</taxon>
        <taxon>Oscillatoriophycideae</taxon>
        <taxon>Oscillatoriales</taxon>
        <taxon>Oscillatoriaceae</taxon>
        <taxon>Planktothricoides</taxon>
    </lineage>
</organism>
<dbReference type="GO" id="GO:0015288">
    <property type="term" value="F:porin activity"/>
    <property type="evidence" value="ECO:0007669"/>
    <property type="project" value="InterPro"/>
</dbReference>
<comment type="similarity">
    <text evidence="1 2">Belongs to the OprB family.</text>
</comment>
<dbReference type="InterPro" id="IPR001119">
    <property type="entry name" value="SLH_dom"/>
</dbReference>
<dbReference type="Pfam" id="PF04966">
    <property type="entry name" value="OprB"/>
    <property type="match status" value="1"/>
</dbReference>
<dbReference type="GO" id="GO:0016020">
    <property type="term" value="C:membrane"/>
    <property type="evidence" value="ECO:0007669"/>
    <property type="project" value="InterPro"/>
</dbReference>
<dbReference type="AlphaFoldDB" id="A0A7C3ZWF2"/>
<dbReference type="InterPro" id="IPR051465">
    <property type="entry name" value="Cell_Envelope_Struct_Comp"/>
</dbReference>
<dbReference type="PANTHER" id="PTHR43308">
    <property type="entry name" value="OUTER MEMBRANE PROTEIN ALPHA-RELATED"/>
    <property type="match status" value="1"/>
</dbReference>
<dbReference type="InterPro" id="IPR047684">
    <property type="entry name" value="Por_som-like"/>
</dbReference>
<evidence type="ECO:0000256" key="1">
    <source>
        <dbReference type="ARBA" id="ARBA00008769"/>
    </source>
</evidence>
<dbReference type="InterPro" id="IPR007049">
    <property type="entry name" value="Carb-sel_porin_OprB"/>
</dbReference>
<reference evidence="5" key="1">
    <citation type="journal article" date="2020" name="mSystems">
        <title>Genome- and Community-Level Interaction Insights into Carbon Utilization and Element Cycling Functions of Hydrothermarchaeota in Hydrothermal Sediment.</title>
        <authorList>
            <person name="Zhou Z."/>
            <person name="Liu Y."/>
            <person name="Xu W."/>
            <person name="Pan J."/>
            <person name="Luo Z.H."/>
            <person name="Li M."/>
        </authorList>
    </citation>
    <scope>NUCLEOTIDE SEQUENCE [LARGE SCALE GENOMIC DNA]</scope>
    <source>
        <strain evidence="5">SpSt-374</strain>
    </source>
</reference>
<name>A0A7C3ZWF2_9CYAN</name>
<comment type="caution">
    <text evidence="5">The sequence shown here is derived from an EMBL/GenBank/DDBJ whole genome shotgun (WGS) entry which is preliminary data.</text>
</comment>
<dbReference type="GO" id="GO:0008643">
    <property type="term" value="P:carbohydrate transport"/>
    <property type="evidence" value="ECO:0007669"/>
    <property type="project" value="InterPro"/>
</dbReference>
<sequence>MSRLFWQGLKYSPTAVAAVFLASTTGAIGQEVSSSAIPPAPATTGGELLQQLEEYNPVNLSLQQNEPLQQVNSVSNLRDVRPTDWAYSAIQSLAERYGCLTAYPDGTYRGNRALTRYEFAAGLDACLNSIQRLIQESASQIGATDLSSIRRLQEEFAAELATLRARVDGLEVRTAELEANQFSTTAKLKGESIFAVTDSFGDGVFGTDRSETTFAQRTRLNIDASFTGEDLLKTRLDTGNIPGFRGDITGTNMTRLSFDSNTNNEFRLGKLYYRFPLSDKARIQIDAIGAESYEMLFDPYSPLQSSGTGAISRFGRFNPVLRQASDGAGINLDYKISDQLGVVFGYLAPNSDEPNSKNGIFNGANAAYAQLNVKPTDNIGLGLTYIRSYFPGGNVNLTGSTGSSLASNPFSGVATSANTFGGQASMRVTPNVNLSGWFGWIDATAEDSRGAVTEGDSAKIINWAVTLSFPDVGKKGSLGAIMVGTPPKVTDNDTGAEDLDSAFHIEGLYRYPISSKIDITPGFYLITNPEHNENNDAVWVGTLRTTFKF</sequence>
<keyword evidence="3" id="KW-0175">Coiled coil</keyword>
<accession>A0A7C3ZWF2</accession>
<dbReference type="Pfam" id="PF00395">
    <property type="entry name" value="SLH"/>
    <property type="match status" value="1"/>
</dbReference>
<evidence type="ECO:0000256" key="2">
    <source>
        <dbReference type="RuleBase" id="RU363072"/>
    </source>
</evidence>
<evidence type="ECO:0000256" key="3">
    <source>
        <dbReference type="SAM" id="Coils"/>
    </source>
</evidence>
<evidence type="ECO:0000259" key="4">
    <source>
        <dbReference type="PROSITE" id="PS51272"/>
    </source>
</evidence>
<dbReference type="Gene3D" id="2.40.160.180">
    <property type="entry name" value="Carbohydrate-selective porin OprB"/>
    <property type="match status" value="1"/>
</dbReference>
<feature type="chain" id="PRO_5028517973" description="SLH domain-containing protein" evidence="2">
    <location>
        <begin position="18"/>
        <end position="549"/>
    </location>
</feature>
<dbReference type="InterPro" id="IPR038673">
    <property type="entry name" value="OprB_sf"/>
</dbReference>
<keyword evidence="2" id="KW-0732">Signal</keyword>
<dbReference type="NCBIfam" id="NF033921">
    <property type="entry name" value="por_somb"/>
    <property type="match status" value="1"/>
</dbReference>
<evidence type="ECO:0000313" key="5">
    <source>
        <dbReference type="EMBL" id="HGG02806.1"/>
    </source>
</evidence>
<proteinExistence type="inferred from homology"/>
<feature type="signal peptide" evidence="2">
    <location>
        <begin position="1"/>
        <end position="17"/>
    </location>
</feature>
<dbReference type="PROSITE" id="PS51272">
    <property type="entry name" value="SLH"/>
    <property type="match status" value="1"/>
</dbReference>
<dbReference type="PANTHER" id="PTHR43308:SF1">
    <property type="entry name" value="OUTER MEMBRANE PROTEIN ALPHA"/>
    <property type="match status" value="1"/>
</dbReference>
<dbReference type="EMBL" id="DSPX01000200">
    <property type="protein sequence ID" value="HGG02806.1"/>
    <property type="molecule type" value="Genomic_DNA"/>
</dbReference>
<protein>
    <recommendedName>
        <fullName evidence="4">SLH domain-containing protein</fullName>
    </recommendedName>
</protein>
<gene>
    <name evidence="5" type="ORF">ENR15_19730</name>
</gene>
<feature type="domain" description="SLH" evidence="4">
    <location>
        <begin position="73"/>
        <end position="137"/>
    </location>
</feature>